<feature type="chain" id="PRO_5040460954" description="Lipoprotein" evidence="1">
    <location>
        <begin position="19"/>
        <end position="118"/>
    </location>
</feature>
<sequence length="118" mass="12568">MKGITLIGLVTLIVACSGYYRPLFNNDFFFGVPPNRISQRDLMTNLKDSADQAMDKASGLGDSAKGMASSVYDKCANIVADGIEFIGGHATSIGLGSIGDTANKVASQIRPRIYVLTY</sequence>
<gene>
    <name evidence="2" type="ORF">PSYICH_LOCUS7844</name>
</gene>
<protein>
    <recommendedName>
        <fullName evidence="4">Lipoprotein</fullName>
    </recommendedName>
</protein>
<keyword evidence="1" id="KW-0732">Signal</keyword>
<dbReference type="EMBL" id="OV651814">
    <property type="protein sequence ID" value="CAH1105982.1"/>
    <property type="molecule type" value="Genomic_DNA"/>
</dbReference>
<reference evidence="2" key="1">
    <citation type="submission" date="2022-01" db="EMBL/GenBank/DDBJ databases">
        <authorList>
            <person name="King R."/>
        </authorList>
    </citation>
    <scope>NUCLEOTIDE SEQUENCE</scope>
</reference>
<evidence type="ECO:0008006" key="4">
    <source>
        <dbReference type="Google" id="ProtNLM"/>
    </source>
</evidence>
<dbReference type="PROSITE" id="PS51257">
    <property type="entry name" value="PROKAR_LIPOPROTEIN"/>
    <property type="match status" value="1"/>
</dbReference>
<name>A0A9P0GDZ5_9CUCU</name>
<organism evidence="2 3">
    <name type="scientific">Psylliodes chrysocephalus</name>
    <dbReference type="NCBI Taxonomy" id="3402493"/>
    <lineage>
        <taxon>Eukaryota</taxon>
        <taxon>Metazoa</taxon>
        <taxon>Ecdysozoa</taxon>
        <taxon>Arthropoda</taxon>
        <taxon>Hexapoda</taxon>
        <taxon>Insecta</taxon>
        <taxon>Pterygota</taxon>
        <taxon>Neoptera</taxon>
        <taxon>Endopterygota</taxon>
        <taxon>Coleoptera</taxon>
        <taxon>Polyphaga</taxon>
        <taxon>Cucujiformia</taxon>
        <taxon>Chrysomeloidea</taxon>
        <taxon>Chrysomelidae</taxon>
        <taxon>Galerucinae</taxon>
        <taxon>Alticini</taxon>
        <taxon>Psylliodes</taxon>
    </lineage>
</organism>
<proteinExistence type="predicted"/>
<dbReference type="Proteomes" id="UP001153636">
    <property type="component" value="Chromosome 2"/>
</dbReference>
<keyword evidence="3" id="KW-1185">Reference proteome</keyword>
<evidence type="ECO:0000313" key="3">
    <source>
        <dbReference type="Proteomes" id="UP001153636"/>
    </source>
</evidence>
<accession>A0A9P0GDZ5</accession>
<evidence type="ECO:0000313" key="2">
    <source>
        <dbReference type="EMBL" id="CAH1105982.1"/>
    </source>
</evidence>
<evidence type="ECO:0000256" key="1">
    <source>
        <dbReference type="SAM" id="SignalP"/>
    </source>
</evidence>
<dbReference type="AlphaFoldDB" id="A0A9P0GDZ5"/>
<feature type="signal peptide" evidence="1">
    <location>
        <begin position="1"/>
        <end position="18"/>
    </location>
</feature>